<name>E5B9R2_ERWAM</name>
<proteinExistence type="predicted"/>
<evidence type="ECO:0000313" key="1">
    <source>
        <dbReference type="EMBL" id="CBX82139.1"/>
    </source>
</evidence>
<protein>
    <submittedName>
        <fullName evidence="1">Uncharacterized protein</fullName>
    </submittedName>
</protein>
<dbReference type="EMBL" id="FR719197">
    <property type="protein sequence ID" value="CBX82139.1"/>
    <property type="molecule type" value="Genomic_DNA"/>
</dbReference>
<dbReference type="AlphaFoldDB" id="E5B9R2"/>
<accession>E5B9R2</accession>
<gene>
    <name evidence="1" type="ORF">EAIL5_3319</name>
</gene>
<sequence length="34" mass="3806">MFLPMINISLSGNFNRHGCSAHAFHFCLKNVLGE</sequence>
<reference evidence="1" key="1">
    <citation type="journal article" date="2011" name="J. Bacteriol.">
        <title>Genome Sequence of an Erwinia amylovora Strain with Pathogenicity Restricted to Rubus Plants.</title>
        <authorList>
            <person name="Powney R."/>
            <person name="Smits T.H."/>
            <person name="Sawbridge T."/>
            <person name="Frey B."/>
            <person name="Blom J."/>
            <person name="Frey J.E."/>
            <person name="Plummer K.M."/>
            <person name="Beer S.V."/>
            <person name="Luck J."/>
            <person name="Duffy B."/>
            <person name="Rodoni B."/>
        </authorList>
    </citation>
    <scope>NUCLEOTIDE SEQUENCE</scope>
    <source>
        <strain evidence="1">ATCC BAA-2158</strain>
    </source>
</reference>
<organism evidence="1">
    <name type="scientific">Erwinia amylovora ATCC BAA-2158</name>
    <dbReference type="NCBI Taxonomy" id="889211"/>
    <lineage>
        <taxon>Bacteria</taxon>
        <taxon>Pseudomonadati</taxon>
        <taxon>Pseudomonadota</taxon>
        <taxon>Gammaproteobacteria</taxon>
        <taxon>Enterobacterales</taxon>
        <taxon>Erwiniaceae</taxon>
        <taxon>Erwinia</taxon>
    </lineage>
</organism>